<feature type="compositionally biased region" description="Basic and acidic residues" evidence="8">
    <location>
        <begin position="880"/>
        <end position="936"/>
    </location>
</feature>
<feature type="compositionally biased region" description="Polar residues" evidence="8">
    <location>
        <begin position="138"/>
        <end position="148"/>
    </location>
</feature>
<feature type="region of interest" description="Disordered" evidence="8">
    <location>
        <begin position="316"/>
        <end position="638"/>
    </location>
</feature>
<evidence type="ECO:0000256" key="3">
    <source>
        <dbReference type="ARBA" id="ARBA00010042"/>
    </source>
</evidence>
<feature type="compositionally biased region" description="Polar residues" evidence="8">
    <location>
        <begin position="180"/>
        <end position="190"/>
    </location>
</feature>
<feature type="compositionally biased region" description="Low complexity" evidence="8">
    <location>
        <begin position="319"/>
        <end position="328"/>
    </location>
</feature>
<feature type="compositionally biased region" description="Low complexity" evidence="8">
    <location>
        <begin position="1323"/>
        <end position="1332"/>
    </location>
</feature>
<feature type="compositionally biased region" description="Low complexity" evidence="8">
    <location>
        <begin position="426"/>
        <end position="437"/>
    </location>
</feature>
<feature type="compositionally biased region" description="Basic residues" evidence="8">
    <location>
        <begin position="9"/>
        <end position="27"/>
    </location>
</feature>
<evidence type="ECO:0000256" key="7">
    <source>
        <dbReference type="ARBA" id="ARBA00023242"/>
    </source>
</evidence>
<feature type="compositionally biased region" description="Basic and acidic residues" evidence="8">
    <location>
        <begin position="750"/>
        <end position="769"/>
    </location>
</feature>
<evidence type="ECO:0000256" key="6">
    <source>
        <dbReference type="ARBA" id="ARBA00023212"/>
    </source>
</evidence>
<sequence>MAELMKTPGRLRGRTPGKTPRTVRRPIARPDEPSNDIFTAAAKTPAPTRSPKVIAQASAAKQSTPPPPSQPHFLPFNSPQLQTPAQPPPSRSPVKTSPRKQPSQPKIDTSFSPIKELAVLSPPPAERIAQPNFADSGFFTSSNANSQVDAFPGESLGLRGSIGPRTPLSARRQSRREGQSSDGNSRNPFSSAKEETSFQPSSPIEAVALLGDDDAEPEKQEHQEPEGPHVEEQEQAQVQVPKEQHEPPHESSIKSPIKSPLKNVQDAVPEPRRSGRLAAIAVEQSPGVSPVGEFIVPASPLKVMTEALMVTEDEPVPEAPADYPALPEAEPEPEEALAPEDSTAVGDTSLATTGIDTLFTTARPKSPELPPSPEVPMLRKNSMNFASLPAREPLTNKKKSSGAKVFRESQLDQLKQGDSQRPSWMKKSNGKSLGGSSRPISEPAEEEEKVVGENGNGEEPERPRTGDKRKSEGTSSRWQKLSRSEDMVGTEVIETVKVPTKGGDDGDSDAELRLHNKTSTQRLHDKIQQLGKLNARTVRSFPAPAQQSNIGYPDLSLQEQEDSSAVAPKTPARPQEQSAAMDIDEDSPIIEGTIRVMPQLTRSKTEGTLGNIPVEETEKRDSPYRPTPIKNRPVRAGSVRSIDTSIFEKSVATFQSPRNVASPPSPLKTVKYASINDIPQFAANKSLSPKKTPSADTALSAVKAHTSTMIQKAKEMWMKSSATSESARIEGMTSPPPLRKWQGAESLQDVFKKDELVRVPEPPKPREDLYPDLGSVLSSGGKGKEKEMLVAPLSPAMQTLKEGRVTRSSRSRVEEPAEATPTPFAPLVIPPMTPKAVETEIRAKPASFGRQTRSSKPQEDQQKAFEPQPAPPPAPKAKKSFPDAEAELKALKERERRLQEILEQEKKDRMRLEQQRYEDLKLKEPAPIEPTSREPAPEDDDEEMEDEEPPRLERPRSRFDSAEPGARPKSRLEHQRGMRFQQNVEPKRLGRTAKDQPAVKPAPVAMKISTASQREMNDQQRMKNTINVSGPSSTALVSALKNSFEPVQPSASTLAPSHSSQSLKTSSSNGSLKSTASGGVSVTSTKQLRSLQSAASQRRKEQEEKEKKAAQKKEIDRRRLENQKRLEEEQKRMQAQRLKATTPGSSGKPLSRSNPQLRSTSQEPDVNRAKPYGSLKGAPYASIKRALPNDREEEQQQNRMLPPRPGTAAASYHDGQKKRRTNDYEEQQRDRYEMPPPIRASMVKKVARTRAPSSGPHLVHRALPAALTLDKDTGSKNLTQGYGQGSSASSTASSVKSSSSRVPQVESVKFSKDKIRFGGETPAQASSSAAAAFKTPGNTKTAKPKTPAGFKESPLYPNGDQIELPDIPTDSEDDDDYGQKEFTVPQWAESPELRALLRQQQTVDPTQIFGPMAKLDMDAIFKGDGKPVGRFRARTSSANWGGADKLTQAEIIADQEARRKMTEMGRWAPSAL</sequence>
<evidence type="ECO:0000256" key="8">
    <source>
        <dbReference type="SAM" id="MobiDB-lite"/>
    </source>
</evidence>
<feature type="compositionally biased region" description="Basic and acidic residues" evidence="8">
    <location>
        <begin position="1098"/>
        <end position="1132"/>
    </location>
</feature>
<keyword evidence="7" id="KW-0539">Nucleus</keyword>
<comment type="subcellular location">
    <subcellularLocation>
        <location evidence="2">Cytoplasm</location>
        <location evidence="2">Cytoskeleton</location>
        <location evidence="2">Spindle</location>
    </subcellularLocation>
    <subcellularLocation>
        <location evidence="1">Nucleus</location>
    </subcellularLocation>
</comment>
<reference evidence="10 11" key="1">
    <citation type="submission" date="2019-09" db="EMBL/GenBank/DDBJ databases">
        <title>Draft genome of the ectomycorrhizal ascomycete Sphaerosporella brunnea.</title>
        <authorList>
            <consortium name="DOE Joint Genome Institute"/>
            <person name="Benucci G.M."/>
            <person name="Marozzi G."/>
            <person name="Antonielli L."/>
            <person name="Sanchez S."/>
            <person name="Marco P."/>
            <person name="Wang X."/>
            <person name="Falini L.B."/>
            <person name="Barry K."/>
            <person name="Haridas S."/>
            <person name="Lipzen A."/>
            <person name="Labutti K."/>
            <person name="Grigoriev I.V."/>
            <person name="Murat C."/>
            <person name="Martin F."/>
            <person name="Albertini E."/>
            <person name="Donnini D."/>
            <person name="Bonito G."/>
        </authorList>
    </citation>
    <scope>NUCLEOTIDE SEQUENCE [LARGE SCALE GENOMIC DNA]</scope>
    <source>
        <strain evidence="10 11">Sb_GMNB300</strain>
    </source>
</reference>
<feature type="region of interest" description="Disordered" evidence="8">
    <location>
        <begin position="1"/>
        <end position="272"/>
    </location>
</feature>
<name>A0A5J5ER21_9PEZI</name>
<protein>
    <recommendedName>
        <fullName evidence="9">Inner centromere protein ARK-binding domain-containing protein</fullName>
    </recommendedName>
</protein>
<organism evidence="10 11">
    <name type="scientific">Sphaerosporella brunnea</name>
    <dbReference type="NCBI Taxonomy" id="1250544"/>
    <lineage>
        <taxon>Eukaryota</taxon>
        <taxon>Fungi</taxon>
        <taxon>Dikarya</taxon>
        <taxon>Ascomycota</taxon>
        <taxon>Pezizomycotina</taxon>
        <taxon>Pezizomycetes</taxon>
        <taxon>Pezizales</taxon>
        <taxon>Pyronemataceae</taxon>
        <taxon>Sphaerosporella</taxon>
    </lineage>
</organism>
<feature type="compositionally biased region" description="Polar residues" evidence="8">
    <location>
        <begin position="1151"/>
        <end position="1164"/>
    </location>
</feature>
<feature type="compositionally biased region" description="Acidic residues" evidence="8">
    <location>
        <begin position="937"/>
        <end position="948"/>
    </location>
</feature>
<feature type="compositionally biased region" description="Low complexity" evidence="8">
    <location>
        <begin position="1286"/>
        <end position="1300"/>
    </location>
</feature>
<feature type="compositionally biased region" description="Basic and acidic residues" evidence="8">
    <location>
        <begin position="1187"/>
        <end position="1196"/>
    </location>
</feature>
<keyword evidence="6" id="KW-0206">Cytoskeleton</keyword>
<keyword evidence="5" id="KW-0159">Chromosome partition</keyword>
<keyword evidence="11" id="KW-1185">Reference proteome</keyword>
<feature type="compositionally biased region" description="Basic and acidic residues" evidence="8">
    <location>
        <begin position="801"/>
        <end position="815"/>
    </location>
</feature>
<feature type="compositionally biased region" description="Basic and acidic residues" evidence="8">
    <location>
        <begin position="985"/>
        <end position="994"/>
    </location>
</feature>
<feature type="compositionally biased region" description="Polar residues" evidence="8">
    <location>
        <begin position="1086"/>
        <end position="1096"/>
    </location>
</feature>
<keyword evidence="4" id="KW-0963">Cytoplasm</keyword>
<dbReference type="Proteomes" id="UP000326924">
    <property type="component" value="Unassembled WGS sequence"/>
</dbReference>
<evidence type="ECO:0000256" key="4">
    <source>
        <dbReference type="ARBA" id="ARBA00022490"/>
    </source>
</evidence>
<feature type="compositionally biased region" description="Basic and acidic residues" evidence="8">
    <location>
        <begin position="217"/>
        <end position="232"/>
    </location>
</feature>
<dbReference type="OrthoDB" id="6123at2759"/>
<dbReference type="PANTHER" id="PTHR13142:SF1">
    <property type="entry name" value="INNER CENTROMERE PROTEIN"/>
    <property type="match status" value="1"/>
</dbReference>
<dbReference type="Gene3D" id="6.10.250.2990">
    <property type="match status" value="1"/>
</dbReference>
<feature type="compositionally biased region" description="Polar residues" evidence="8">
    <location>
        <begin position="1022"/>
        <end position="1033"/>
    </location>
</feature>
<feature type="compositionally biased region" description="Low complexity" evidence="8">
    <location>
        <begin position="1057"/>
        <end position="1085"/>
    </location>
</feature>
<comment type="caution">
    <text evidence="10">The sequence shown here is derived from an EMBL/GenBank/DDBJ whole genome shotgun (WGS) entry which is preliminary data.</text>
</comment>
<dbReference type="Pfam" id="PF03941">
    <property type="entry name" value="INCENP_ARK-bind"/>
    <property type="match status" value="1"/>
</dbReference>
<feature type="compositionally biased region" description="Basic and acidic residues" evidence="8">
    <location>
        <begin position="1221"/>
        <end position="1233"/>
    </location>
</feature>
<feature type="region of interest" description="Disordered" evidence="8">
    <location>
        <begin position="715"/>
        <end position="1033"/>
    </location>
</feature>
<dbReference type="PANTHER" id="PTHR13142">
    <property type="entry name" value="INNER CENTROMERE PROTEIN"/>
    <property type="match status" value="1"/>
</dbReference>
<dbReference type="InterPro" id="IPR005635">
    <property type="entry name" value="Inner_centromere_prot_ARK-bd"/>
</dbReference>
<feature type="compositionally biased region" description="Polar residues" evidence="8">
    <location>
        <begin position="93"/>
        <end position="112"/>
    </location>
</feature>
<feature type="compositionally biased region" description="Polar residues" evidence="8">
    <location>
        <begin position="411"/>
        <end position="422"/>
    </location>
</feature>
<dbReference type="GO" id="GO:0007059">
    <property type="term" value="P:chromosome segregation"/>
    <property type="evidence" value="ECO:0007669"/>
    <property type="project" value="UniProtKB-KW"/>
</dbReference>
<gene>
    <name evidence="10" type="ORF">FN846DRAFT_144534</name>
</gene>
<evidence type="ECO:0000256" key="2">
    <source>
        <dbReference type="ARBA" id="ARBA00004186"/>
    </source>
</evidence>
<feature type="compositionally biased region" description="Basic and acidic residues" evidence="8">
    <location>
        <begin position="949"/>
        <end position="961"/>
    </location>
</feature>
<feature type="region of interest" description="Disordered" evidence="8">
    <location>
        <begin position="1046"/>
        <end position="1378"/>
    </location>
</feature>
<evidence type="ECO:0000313" key="10">
    <source>
        <dbReference type="EMBL" id="KAA8900450.1"/>
    </source>
</evidence>
<evidence type="ECO:0000313" key="11">
    <source>
        <dbReference type="Proteomes" id="UP000326924"/>
    </source>
</evidence>
<evidence type="ECO:0000256" key="5">
    <source>
        <dbReference type="ARBA" id="ARBA00022829"/>
    </source>
</evidence>
<accession>A0A5J5ER21</accession>
<evidence type="ECO:0000256" key="1">
    <source>
        <dbReference type="ARBA" id="ARBA00004123"/>
    </source>
</evidence>
<proteinExistence type="inferred from homology"/>
<comment type="similarity">
    <text evidence="3">Belongs to the INCENP family.</text>
</comment>
<dbReference type="EMBL" id="VXIS01000154">
    <property type="protein sequence ID" value="KAA8900450.1"/>
    <property type="molecule type" value="Genomic_DNA"/>
</dbReference>
<dbReference type="InParanoid" id="A0A5J5ER21"/>
<evidence type="ECO:0000259" key="9">
    <source>
        <dbReference type="Pfam" id="PF03941"/>
    </source>
</evidence>
<feature type="compositionally biased region" description="Polar residues" evidence="8">
    <location>
        <begin position="345"/>
        <end position="360"/>
    </location>
</feature>
<dbReference type="GO" id="GO:0005634">
    <property type="term" value="C:nucleus"/>
    <property type="evidence" value="ECO:0007669"/>
    <property type="project" value="UniProtKB-SubCell"/>
</dbReference>
<feature type="compositionally biased region" description="Basic and acidic residues" evidence="8">
    <location>
        <begin position="242"/>
        <end position="252"/>
    </location>
</feature>
<feature type="compositionally biased region" description="Acidic residues" evidence="8">
    <location>
        <begin position="329"/>
        <end position="338"/>
    </location>
</feature>
<feature type="domain" description="Inner centromere protein ARK-binding" evidence="9">
    <location>
        <begin position="1366"/>
        <end position="1421"/>
    </location>
</feature>
<dbReference type="GO" id="GO:0005819">
    <property type="term" value="C:spindle"/>
    <property type="evidence" value="ECO:0007669"/>
    <property type="project" value="UniProtKB-SubCell"/>
</dbReference>
<feature type="compositionally biased region" description="Basic and acidic residues" evidence="8">
    <location>
        <begin position="459"/>
        <end position="472"/>
    </location>
</feature>